<keyword evidence="3" id="KW-1185">Reference proteome</keyword>
<protein>
    <recommendedName>
        <fullName evidence="4">Aminopeptidase</fullName>
    </recommendedName>
</protein>
<sequence>MNLRRLVLLAGALVLLVGIIGLLMPVSIAGPDNQKIGCGNAIAADNSSAARADNNNPVNLPIINEVIPHTDYVAQCDTAVSDRRMWSIPVAVIGVLVLAGSFLVGGRTVRAG</sequence>
<dbReference type="Proteomes" id="UP000325690">
    <property type="component" value="Unassembled WGS sequence"/>
</dbReference>
<gene>
    <name evidence="2" type="ORF">MPHL21000_17140</name>
</gene>
<organism evidence="2 3">
    <name type="scientific">Mycolicibacterium phlei DSM 43239 = CCUG 21000</name>
    <dbReference type="NCBI Taxonomy" id="1226750"/>
    <lineage>
        <taxon>Bacteria</taxon>
        <taxon>Bacillati</taxon>
        <taxon>Actinomycetota</taxon>
        <taxon>Actinomycetes</taxon>
        <taxon>Mycobacteriales</taxon>
        <taxon>Mycobacteriaceae</taxon>
        <taxon>Mycolicibacterium</taxon>
    </lineage>
</organism>
<evidence type="ECO:0000313" key="2">
    <source>
        <dbReference type="EMBL" id="KAB7754304.1"/>
    </source>
</evidence>
<proteinExistence type="predicted"/>
<comment type="caution">
    <text evidence="2">The sequence shown here is derived from an EMBL/GenBank/DDBJ whole genome shotgun (WGS) entry which is preliminary data.</text>
</comment>
<keyword evidence="1" id="KW-0472">Membrane</keyword>
<feature type="transmembrane region" description="Helical" evidence="1">
    <location>
        <begin position="86"/>
        <end position="106"/>
    </location>
</feature>
<reference evidence="2 3" key="1">
    <citation type="submission" date="2012-10" db="EMBL/GenBank/DDBJ databases">
        <title>The draft sequence of the Mycobacterium pheli genome.</title>
        <authorList>
            <person name="Pettersson B.M.F."/>
            <person name="Das S."/>
            <person name="Dasgupta S."/>
            <person name="Bhattacharya A."/>
            <person name="Kirsebom L.A."/>
        </authorList>
    </citation>
    <scope>NUCLEOTIDE SEQUENCE [LARGE SCALE GENOMIC DNA]</scope>
    <source>
        <strain evidence="2 3">CCUG 21000</strain>
    </source>
</reference>
<dbReference type="AlphaFoldDB" id="A0A5N5UXG9"/>
<keyword evidence="1" id="KW-0812">Transmembrane</keyword>
<dbReference type="GeneID" id="74305197"/>
<evidence type="ECO:0008006" key="4">
    <source>
        <dbReference type="Google" id="ProtNLM"/>
    </source>
</evidence>
<dbReference type="EMBL" id="ANBP01000025">
    <property type="protein sequence ID" value="KAB7754304.1"/>
    <property type="molecule type" value="Genomic_DNA"/>
</dbReference>
<evidence type="ECO:0000313" key="3">
    <source>
        <dbReference type="Proteomes" id="UP000325690"/>
    </source>
</evidence>
<accession>A0A5N5UXG9</accession>
<name>A0A5N5UXG9_MYCPH</name>
<dbReference type="RefSeq" id="WP_003889802.1">
    <property type="nucleotide sequence ID" value="NZ_ANBO01000020.1"/>
</dbReference>
<evidence type="ECO:0000256" key="1">
    <source>
        <dbReference type="SAM" id="Phobius"/>
    </source>
</evidence>
<keyword evidence="1" id="KW-1133">Transmembrane helix</keyword>